<dbReference type="AlphaFoldDB" id="G0TS01"/>
<protein>
    <submittedName>
        <fullName evidence="2">Uncharacterized protein</fullName>
    </submittedName>
</protein>
<sequence>MTTAPGSGSRRAEDAEAQEIPSEVVVVHRLGNLTVRLGERKCPTREEAEATLLYKELKHNYVNQLDRLLISLVCFIISAFCCHVFSALASEWLVVSNGKTHRAIGLFVTCREAVSRFCLAHSDSMFVRAIYDKKTSALVCEVTESYVRVYIILLWCLGVTQLVCICAALFLSLRVACRPTRSRCSVAVMYLLAALIPITIATTVLFTFYTKCDQRTCEALHLEPPQCIVYKGWGYNITIAAVLLDILGCLTSVYMCSYPSSLRLRAHDLLQQQNKASHDAKADASTATGTSKSNWFTRISQSIRSDQDGLSYLTAGELGVCIKGADDWVYDHRSDMFYSFALEMFWDPITRHYYSTTLRSWHVTPDGYAGLNDIHSPSAASRRILNDGTCGSVNNSPQR</sequence>
<gene>
    <name evidence="2" type="ORF">TVY486_0201380</name>
</gene>
<dbReference type="VEuPathDB" id="TriTrypDB:TvY486_0201380"/>
<accession>G0TS01</accession>
<keyword evidence="1" id="KW-1133">Transmembrane helix</keyword>
<keyword evidence="1" id="KW-0472">Membrane</keyword>
<evidence type="ECO:0000313" key="2">
    <source>
        <dbReference type="EMBL" id="CCC46725.1"/>
    </source>
</evidence>
<feature type="transmembrane region" description="Helical" evidence="1">
    <location>
        <begin position="152"/>
        <end position="176"/>
    </location>
</feature>
<feature type="transmembrane region" description="Helical" evidence="1">
    <location>
        <begin position="233"/>
        <end position="256"/>
    </location>
</feature>
<organism evidence="2">
    <name type="scientific">Trypanosoma vivax (strain Y486)</name>
    <dbReference type="NCBI Taxonomy" id="1055687"/>
    <lineage>
        <taxon>Eukaryota</taxon>
        <taxon>Discoba</taxon>
        <taxon>Euglenozoa</taxon>
        <taxon>Kinetoplastea</taxon>
        <taxon>Metakinetoplastina</taxon>
        <taxon>Trypanosomatida</taxon>
        <taxon>Trypanosomatidae</taxon>
        <taxon>Trypanosoma</taxon>
        <taxon>Duttonella</taxon>
    </lineage>
</organism>
<feature type="transmembrane region" description="Helical" evidence="1">
    <location>
        <begin position="68"/>
        <end position="89"/>
    </location>
</feature>
<dbReference type="EMBL" id="HE573018">
    <property type="protein sequence ID" value="CCC46725.1"/>
    <property type="molecule type" value="Genomic_DNA"/>
</dbReference>
<feature type="transmembrane region" description="Helical" evidence="1">
    <location>
        <begin position="188"/>
        <end position="209"/>
    </location>
</feature>
<name>G0TS01_TRYVY</name>
<reference evidence="2" key="1">
    <citation type="journal article" date="2012" name="Proc. Natl. Acad. Sci. U.S.A.">
        <title>Antigenic diversity is generated by distinct evolutionary mechanisms in African trypanosome species.</title>
        <authorList>
            <person name="Jackson A.P."/>
            <person name="Berry A."/>
            <person name="Aslett M."/>
            <person name="Allison H.C."/>
            <person name="Burton P."/>
            <person name="Vavrova-Anderson J."/>
            <person name="Brown R."/>
            <person name="Browne H."/>
            <person name="Corton N."/>
            <person name="Hauser H."/>
            <person name="Gamble J."/>
            <person name="Gilderthorp R."/>
            <person name="Marcello L."/>
            <person name="McQuillan J."/>
            <person name="Otto T.D."/>
            <person name="Quail M.A."/>
            <person name="Sanders M.J."/>
            <person name="van Tonder A."/>
            <person name="Ginger M.L."/>
            <person name="Field M.C."/>
            <person name="Barry J.D."/>
            <person name="Hertz-Fowler C."/>
            <person name="Berriman M."/>
        </authorList>
    </citation>
    <scope>NUCLEOTIDE SEQUENCE</scope>
    <source>
        <strain evidence="2">Y486</strain>
    </source>
</reference>
<evidence type="ECO:0000256" key="1">
    <source>
        <dbReference type="SAM" id="Phobius"/>
    </source>
</evidence>
<proteinExistence type="predicted"/>
<keyword evidence="1" id="KW-0812">Transmembrane</keyword>